<dbReference type="Gene3D" id="2.160.20.20">
    <property type="match status" value="2"/>
</dbReference>
<feature type="non-terminal residue" evidence="4">
    <location>
        <position position="954"/>
    </location>
</feature>
<dbReference type="InterPro" id="IPR013425">
    <property type="entry name" value="Autotrns_rpt"/>
</dbReference>
<feature type="chain" id="PRO_5046912157" evidence="2">
    <location>
        <begin position="45"/>
        <end position="954"/>
    </location>
</feature>
<gene>
    <name evidence="4" type="ORF">ACFQ35_12095</name>
</gene>
<protein>
    <submittedName>
        <fullName evidence="4">Autotransporter outer membrane beta-barrel domain-containing protein</fullName>
    </submittedName>
</protein>
<feature type="domain" description="Autochaperone" evidence="3">
    <location>
        <begin position="740"/>
        <end position="842"/>
    </location>
</feature>
<dbReference type="Proteomes" id="UP001597263">
    <property type="component" value="Unassembled WGS sequence"/>
</dbReference>
<feature type="signal peptide" evidence="2">
    <location>
        <begin position="1"/>
        <end position="44"/>
    </location>
</feature>
<evidence type="ECO:0000313" key="4">
    <source>
        <dbReference type="EMBL" id="MFD1227881.1"/>
    </source>
</evidence>
<name>A0ABW3V740_9HYPH</name>
<dbReference type="NCBIfam" id="TIGR02601">
    <property type="entry name" value="autotrns_rpt"/>
    <property type="match status" value="1"/>
</dbReference>
<evidence type="ECO:0000256" key="2">
    <source>
        <dbReference type="SAM" id="SignalP"/>
    </source>
</evidence>
<reference evidence="5" key="1">
    <citation type="journal article" date="2019" name="Int. J. Syst. Evol. Microbiol.">
        <title>The Global Catalogue of Microorganisms (GCM) 10K type strain sequencing project: providing services to taxonomists for standard genome sequencing and annotation.</title>
        <authorList>
            <consortium name="The Broad Institute Genomics Platform"/>
            <consortium name="The Broad Institute Genome Sequencing Center for Infectious Disease"/>
            <person name="Wu L."/>
            <person name="Ma J."/>
        </authorList>
    </citation>
    <scope>NUCLEOTIDE SEQUENCE [LARGE SCALE GENOMIC DNA]</scope>
    <source>
        <strain evidence="5">CCUG 49584</strain>
    </source>
</reference>
<evidence type="ECO:0000259" key="3">
    <source>
        <dbReference type="Pfam" id="PF18883"/>
    </source>
</evidence>
<sequence length="954" mass="96199">MKHSPQHIVRSGLKHRSRSKSAYRSLLCATCATIGLLAGTQAFAAAPACNSGVKQLDVISRISTPDQTFTGTQNAPSVDECAVWEATGAAALIIVTGAGVLGNIILENSGTVNISAGGQVFGYAEAGESVNLAGGNALQNASPRGGIGNVNVSSGGFLGAALIGAGSTLTVDHDNQNLDRPLLGRIKSSGTVIVKNATMDSKQDLQFVYNDAAFRYTTVFVTGGTMRIENSLITGITTGGQQGIYIGQYAPSVVAGSTVQLDLIDSTINGVANGITALIDRGLHFVLNITNTDVTVDANGIGLRLDAIQGSVPAAFSMTGGSLTGGTGLRIADSVNIINAVISGTTIVGLAGAPGPFPPPGMGVVILASGQARFTNATKITGDANGVFIQGAIFQATTGAQIIFEQGTSVEGKGGAAILVDGSLINGEAGRTDATVTVRDAGTTLKGVNNRLLDVVNQGQIQFNADTVTLTGDMVADADSSMNIALQKSTSMNGNITLGDTVEVSGDSIWTVAGGSSVKHLIVGGTDKGVVTLGGTASFSSDNAVTIARDAGSTGILNIGAAPADAATNPGAFAVSSVAFGQGDGTINFNHTSSGYLFGAAMSGKGTVNQISGKTILTGDSTYTGATTIAAGSTLQLGNGGETGSITSDVANAGSFIFNRSNDLNYVGKISGDGVFEQVGAGKAVLGGDSSGFAGSSFVRSGILAVDGTLGGTMDVVAGRLQGIGTVGSTTHEAGATIMPGNGGFETLTIKGDYIGKGGTVEIATVLGNDNSQTSRLAITGSTSGTGNVHVTNRDGLGSYTTEGIRIISVGGSSDATFTLQGNAVTKDGQQAVVQGAYSYTLEKNGIASPQDGAWYLRSVMPPVTPPINPPVTPPVTPPRYNPGTPVYEGYGQTMQALNKLPTLQQRVGNRYWSGAANPVIEQGADALGTPLVPADATIDTRGIWGRIEGAHNR</sequence>
<dbReference type="EMBL" id="JBHTMA010000039">
    <property type="protein sequence ID" value="MFD1227881.1"/>
    <property type="molecule type" value="Genomic_DNA"/>
</dbReference>
<dbReference type="CDD" id="cd01344">
    <property type="entry name" value="PL2_Passenger_AT"/>
    <property type="match status" value="1"/>
</dbReference>
<dbReference type="InterPro" id="IPR011050">
    <property type="entry name" value="Pectin_lyase_fold/virulence"/>
</dbReference>
<dbReference type="InterPro" id="IPR012332">
    <property type="entry name" value="Autotransporter_pectin_lyase_C"/>
</dbReference>
<dbReference type="InterPro" id="IPR006315">
    <property type="entry name" value="OM_autotransptr_brl_dom"/>
</dbReference>
<proteinExistence type="predicted"/>
<dbReference type="NCBIfam" id="TIGR01414">
    <property type="entry name" value="autotrans_barl"/>
    <property type="match status" value="1"/>
</dbReference>
<comment type="caution">
    <text evidence="4">The sequence shown here is derived from an EMBL/GenBank/DDBJ whole genome shotgun (WGS) entry which is preliminary data.</text>
</comment>
<evidence type="ECO:0000256" key="1">
    <source>
        <dbReference type="ARBA" id="ARBA00022729"/>
    </source>
</evidence>
<dbReference type="Pfam" id="PF18883">
    <property type="entry name" value="AC_1"/>
    <property type="match status" value="1"/>
</dbReference>
<organism evidence="4 5">
    <name type="scientific">Pseudochrobactrum kiredjianiae</name>
    <dbReference type="NCBI Taxonomy" id="386305"/>
    <lineage>
        <taxon>Bacteria</taxon>
        <taxon>Pseudomonadati</taxon>
        <taxon>Pseudomonadota</taxon>
        <taxon>Alphaproteobacteria</taxon>
        <taxon>Hyphomicrobiales</taxon>
        <taxon>Brucellaceae</taxon>
        <taxon>Pseudochrobactrum</taxon>
    </lineage>
</organism>
<dbReference type="SUPFAM" id="SSF51126">
    <property type="entry name" value="Pectin lyase-like"/>
    <property type="match status" value="1"/>
</dbReference>
<keyword evidence="5" id="KW-1185">Reference proteome</keyword>
<dbReference type="Pfam" id="PF12951">
    <property type="entry name" value="PATR"/>
    <property type="match status" value="2"/>
</dbReference>
<dbReference type="InterPro" id="IPR043990">
    <property type="entry name" value="AC_1"/>
</dbReference>
<evidence type="ECO:0000313" key="5">
    <source>
        <dbReference type="Proteomes" id="UP001597263"/>
    </source>
</evidence>
<dbReference type="RefSeq" id="WP_377700439.1">
    <property type="nucleotide sequence ID" value="NZ_JBHTMA010000039.1"/>
</dbReference>
<keyword evidence="1 2" id="KW-0732">Signal</keyword>
<accession>A0ABW3V740</accession>